<dbReference type="PRINTS" id="PR01755">
    <property type="entry name" value="SECFTRNLCASE"/>
</dbReference>
<evidence type="ECO:0000313" key="11">
    <source>
        <dbReference type="EMBL" id="GGQ27581.1"/>
    </source>
</evidence>
<dbReference type="PANTHER" id="PTHR30081:SF8">
    <property type="entry name" value="PROTEIN TRANSLOCASE SUBUNIT SECF"/>
    <property type="match status" value="1"/>
</dbReference>
<feature type="domain" description="Protein export membrane protein SecD/SecF C-terminal" evidence="10">
    <location>
        <begin position="124"/>
        <end position="302"/>
    </location>
</feature>
<evidence type="ECO:0000313" key="12">
    <source>
        <dbReference type="Proteomes" id="UP000619118"/>
    </source>
</evidence>
<dbReference type="EMBL" id="BMQX01000023">
    <property type="protein sequence ID" value="GGQ27581.1"/>
    <property type="molecule type" value="Genomic_DNA"/>
</dbReference>
<evidence type="ECO:0000256" key="1">
    <source>
        <dbReference type="ARBA" id="ARBA00004651"/>
    </source>
</evidence>
<comment type="caution">
    <text evidence="11">The sequence shown here is derived from an EMBL/GenBank/DDBJ whole genome shotgun (WGS) entry which is preliminary data.</text>
</comment>
<feature type="transmembrane region" description="Helical" evidence="9">
    <location>
        <begin position="177"/>
        <end position="196"/>
    </location>
</feature>
<dbReference type="Pfam" id="PF02355">
    <property type="entry name" value="SecD_SecF_C"/>
    <property type="match status" value="1"/>
</dbReference>
<keyword evidence="5 9" id="KW-0653">Protein transport</keyword>
<evidence type="ECO:0000256" key="4">
    <source>
        <dbReference type="ARBA" id="ARBA00022692"/>
    </source>
</evidence>
<comment type="caution">
    <text evidence="9">Lacks conserved residue(s) required for the propagation of feature annotation.</text>
</comment>
<evidence type="ECO:0000256" key="3">
    <source>
        <dbReference type="ARBA" id="ARBA00022475"/>
    </source>
</evidence>
<dbReference type="InterPro" id="IPR048634">
    <property type="entry name" value="SecD_SecF_C"/>
</dbReference>
<feature type="transmembrane region" description="Helical" evidence="9">
    <location>
        <begin position="153"/>
        <end position="170"/>
    </location>
</feature>
<dbReference type="InterPro" id="IPR022645">
    <property type="entry name" value="SecD/SecF_bac"/>
</dbReference>
<comment type="function">
    <text evidence="9">Part of the Sec protein translocase complex. Interacts with the SecYEG preprotein conducting channel. SecDF uses the proton motive force (PMF) to complete protein translocation after the ATP-dependent function of SecA.</text>
</comment>
<accession>A0ABQ2RF38</accession>
<feature type="transmembrane region" description="Helical" evidence="9">
    <location>
        <begin position="36"/>
        <end position="55"/>
    </location>
</feature>
<dbReference type="NCBIfam" id="TIGR00966">
    <property type="entry name" value="transloc_SecF"/>
    <property type="match status" value="1"/>
</dbReference>
<dbReference type="PANTHER" id="PTHR30081">
    <property type="entry name" value="PROTEIN-EXPORT MEMBRANE PROTEIN SEC"/>
    <property type="match status" value="1"/>
</dbReference>
<keyword evidence="2 9" id="KW-0813">Transport</keyword>
<keyword evidence="4 9" id="KW-0812">Transmembrane</keyword>
<dbReference type="InterPro" id="IPR055344">
    <property type="entry name" value="SecD_SecF_C_bact"/>
</dbReference>
<protein>
    <recommendedName>
        <fullName evidence="9">Protein-export membrane protein SecF</fullName>
    </recommendedName>
</protein>
<comment type="subunit">
    <text evidence="9">Forms a complex with SecD. Part of the essential Sec protein translocation apparatus which comprises SecA, SecYEG and auxiliary proteins SecDF-YajC and YidC.</text>
</comment>
<keyword evidence="12" id="KW-1185">Reference proteome</keyword>
<proteinExistence type="inferred from homology"/>
<comment type="subcellular location">
    <subcellularLocation>
        <location evidence="1 9">Cell membrane</location>
        <topology evidence="1 9">Multi-pass membrane protein</topology>
    </subcellularLocation>
</comment>
<evidence type="ECO:0000256" key="5">
    <source>
        <dbReference type="ARBA" id="ARBA00022927"/>
    </source>
</evidence>
<evidence type="ECO:0000256" key="8">
    <source>
        <dbReference type="ARBA" id="ARBA00023136"/>
    </source>
</evidence>
<dbReference type="InterPro" id="IPR005665">
    <property type="entry name" value="SecF_bac"/>
</dbReference>
<dbReference type="Pfam" id="PF07549">
    <property type="entry name" value="Sec_GG"/>
    <property type="match status" value="1"/>
</dbReference>
<evidence type="ECO:0000256" key="6">
    <source>
        <dbReference type="ARBA" id="ARBA00022989"/>
    </source>
</evidence>
<comment type="similarity">
    <text evidence="9">Belongs to the SecD/SecF family. SecF subfamily.</text>
</comment>
<dbReference type="Proteomes" id="UP000619118">
    <property type="component" value="Unassembled WGS sequence"/>
</dbReference>
<evidence type="ECO:0000259" key="10">
    <source>
        <dbReference type="Pfam" id="PF02355"/>
    </source>
</evidence>
<name>A0ABQ2RF38_9GAMM</name>
<dbReference type="InterPro" id="IPR022646">
    <property type="entry name" value="SecD/SecF_CS"/>
</dbReference>
<organism evidence="11 12">
    <name type="scientific">Shewanella litoralis</name>
    <dbReference type="NCBI Taxonomy" id="2282700"/>
    <lineage>
        <taxon>Bacteria</taxon>
        <taxon>Pseudomonadati</taxon>
        <taxon>Pseudomonadota</taxon>
        <taxon>Gammaproteobacteria</taxon>
        <taxon>Alteromonadales</taxon>
        <taxon>Shewanellaceae</taxon>
        <taxon>Shewanella</taxon>
    </lineage>
</organism>
<keyword evidence="8 9" id="KW-0472">Membrane</keyword>
<dbReference type="Gene3D" id="1.20.1640.10">
    <property type="entry name" value="Multidrug efflux transporter AcrB transmembrane domain"/>
    <property type="match status" value="1"/>
</dbReference>
<dbReference type="SUPFAM" id="SSF82866">
    <property type="entry name" value="Multidrug efflux transporter AcrB transmembrane domain"/>
    <property type="match status" value="1"/>
</dbReference>
<dbReference type="HAMAP" id="MF_01464_B">
    <property type="entry name" value="SecF_B"/>
    <property type="match status" value="1"/>
</dbReference>
<reference evidence="12" key="1">
    <citation type="journal article" date="2019" name="Int. J. Syst. Evol. Microbiol.">
        <title>The Global Catalogue of Microorganisms (GCM) 10K type strain sequencing project: providing services to taxonomists for standard genome sequencing and annotation.</title>
        <authorList>
            <consortium name="The Broad Institute Genomics Platform"/>
            <consortium name="The Broad Institute Genome Sequencing Center for Infectious Disease"/>
            <person name="Wu L."/>
            <person name="Ma J."/>
        </authorList>
    </citation>
    <scope>NUCLEOTIDE SEQUENCE [LARGE SCALE GENOMIC DNA]</scope>
    <source>
        <strain evidence="12">JCM 32306</strain>
    </source>
</reference>
<keyword evidence="6 9" id="KW-1133">Transmembrane helix</keyword>
<sequence>MNSNELNSKKVNLKQMNSVQMTNSSNALRYLTKWRYASSLISVVLMLLSLTVIGVKGFNWGLDFTGGVVTEIQIDQHITASEIQPLMTAAYQQDVSVISASDPGRWVLRYANIPDENQRPELQQVLAPLTSNLTVLNSSIVGPQVGQELVEQGGLALLVAMLCIMGYLSYRFEWRLASGALFALVHDVVFVLAFFALSQMEFNLTVLAAILAILGYSLNDSIIIADRVREQLVAKPQWNTTDINNLAVKSTFSRTMVTSGTTLLTVVALWIMGGAPLEGFSIAMFIGILTGTWSSISVGATLPEFLGLKTEHYLIVPLPDTP</sequence>
<evidence type="ECO:0000256" key="2">
    <source>
        <dbReference type="ARBA" id="ARBA00022448"/>
    </source>
</evidence>
<feature type="transmembrane region" description="Helical" evidence="9">
    <location>
        <begin position="202"/>
        <end position="219"/>
    </location>
</feature>
<keyword evidence="3 9" id="KW-1003">Cell membrane</keyword>
<evidence type="ECO:0000256" key="9">
    <source>
        <dbReference type="HAMAP-Rule" id="MF_01464"/>
    </source>
</evidence>
<gene>
    <name evidence="9 11" type="primary">secF</name>
    <name evidence="11" type="ORF">GCM10009411_29190</name>
</gene>
<keyword evidence="7 9" id="KW-0811">Translocation</keyword>
<dbReference type="NCBIfam" id="TIGR00916">
    <property type="entry name" value="2A0604s01"/>
    <property type="match status" value="1"/>
</dbReference>
<evidence type="ECO:0000256" key="7">
    <source>
        <dbReference type="ARBA" id="ARBA00023010"/>
    </source>
</evidence>
<dbReference type="InterPro" id="IPR022813">
    <property type="entry name" value="SecD/SecF_arch_bac"/>
</dbReference>